<evidence type="ECO:0000313" key="13">
    <source>
        <dbReference type="EMBL" id="OCT61343.1"/>
    </source>
</evidence>
<dbReference type="GO" id="GO:0008104">
    <property type="term" value="P:intracellular protein localization"/>
    <property type="evidence" value="ECO:0007669"/>
    <property type="project" value="TreeGrafter"/>
</dbReference>
<dbReference type="GO" id="GO:0007155">
    <property type="term" value="P:cell adhesion"/>
    <property type="evidence" value="ECO:0007669"/>
    <property type="project" value="TreeGrafter"/>
</dbReference>
<dbReference type="GO" id="GO:0000226">
    <property type="term" value="P:microtubule cytoskeleton organization"/>
    <property type="evidence" value="ECO:0007669"/>
    <property type="project" value="TreeGrafter"/>
</dbReference>
<evidence type="ECO:0000256" key="3">
    <source>
        <dbReference type="ARBA" id="ARBA00005358"/>
    </source>
</evidence>
<dbReference type="GO" id="GO:0012505">
    <property type="term" value="C:endomembrane system"/>
    <property type="evidence" value="ECO:0007669"/>
    <property type="project" value="UniProtKB-SubCell"/>
</dbReference>
<keyword evidence="10" id="KW-0131">Cell cycle</keyword>
<dbReference type="GO" id="GO:0045197">
    <property type="term" value="P:establishment or maintenance of epithelial cell apical/basal polarity"/>
    <property type="evidence" value="ECO:0007669"/>
    <property type="project" value="TreeGrafter"/>
</dbReference>
<dbReference type="Pfam" id="PF12053">
    <property type="entry name" value="Par3_HAL_N_term"/>
    <property type="match status" value="1"/>
</dbReference>
<dbReference type="GO" id="GO:0030010">
    <property type="term" value="P:establishment of cell polarity"/>
    <property type="evidence" value="ECO:0007669"/>
    <property type="project" value="TreeGrafter"/>
</dbReference>
<accession>A0A974BV01</accession>
<feature type="compositionally biased region" description="Basic and acidic residues" evidence="11">
    <location>
        <begin position="303"/>
        <end position="326"/>
    </location>
</feature>
<feature type="domain" description="PDZ" evidence="12">
    <location>
        <begin position="1657"/>
        <end position="1734"/>
    </location>
</feature>
<dbReference type="CDD" id="cd23059">
    <property type="entry name" value="PDZ3_Par3-like"/>
    <property type="match status" value="1"/>
</dbReference>
<evidence type="ECO:0000256" key="5">
    <source>
        <dbReference type="ARBA" id="ARBA00022553"/>
    </source>
</evidence>
<dbReference type="SMART" id="SM00228">
    <property type="entry name" value="PDZ"/>
    <property type="match status" value="3"/>
</dbReference>
<dbReference type="SUPFAM" id="SSF50156">
    <property type="entry name" value="PDZ domain-like"/>
    <property type="match status" value="3"/>
</dbReference>
<feature type="domain" description="PDZ" evidence="12">
    <location>
        <begin position="1544"/>
        <end position="1617"/>
    </location>
</feature>
<dbReference type="Pfam" id="PF01541">
    <property type="entry name" value="GIY-YIG"/>
    <property type="match status" value="1"/>
</dbReference>
<dbReference type="GO" id="GO:0005938">
    <property type="term" value="C:cell cortex"/>
    <property type="evidence" value="ECO:0007669"/>
    <property type="project" value="TreeGrafter"/>
</dbReference>
<dbReference type="GO" id="GO:0051301">
    <property type="term" value="P:cell division"/>
    <property type="evidence" value="ECO:0007669"/>
    <property type="project" value="UniProtKB-KW"/>
</dbReference>
<dbReference type="InterPro" id="IPR036034">
    <property type="entry name" value="PDZ_sf"/>
</dbReference>
<feature type="region of interest" description="Disordered" evidence="11">
    <location>
        <begin position="240"/>
        <end position="326"/>
    </location>
</feature>
<keyword evidence="9" id="KW-0472">Membrane</keyword>
<dbReference type="GO" id="GO:0051660">
    <property type="term" value="P:establishment of centrosome localization"/>
    <property type="evidence" value="ECO:0007669"/>
    <property type="project" value="TreeGrafter"/>
</dbReference>
<evidence type="ECO:0000259" key="12">
    <source>
        <dbReference type="PROSITE" id="PS50106"/>
    </source>
</evidence>
<dbReference type="PANTHER" id="PTHR16484">
    <property type="entry name" value="PARTITIONING DEFECTIVE 3 RELATED"/>
    <property type="match status" value="1"/>
</dbReference>
<keyword evidence="7" id="KW-0677">Repeat</keyword>
<reference evidence="14" key="1">
    <citation type="journal article" date="2016" name="Nature">
        <title>Genome evolution in the allotetraploid frog Xenopus laevis.</title>
        <authorList>
            <person name="Session A.M."/>
            <person name="Uno Y."/>
            <person name="Kwon T."/>
            <person name="Chapman J.A."/>
            <person name="Toyoda A."/>
            <person name="Takahashi S."/>
            <person name="Fukui A."/>
            <person name="Hikosaka A."/>
            <person name="Suzuki A."/>
            <person name="Kondo M."/>
            <person name="van Heeringen S.J."/>
            <person name="Quigley I."/>
            <person name="Heinz S."/>
            <person name="Ogino H."/>
            <person name="Ochi H."/>
            <person name="Hellsten U."/>
            <person name="Lyons J.B."/>
            <person name="Simakov O."/>
            <person name="Putnam N."/>
            <person name="Stites J."/>
            <person name="Kuroki Y."/>
            <person name="Tanaka T."/>
            <person name="Michiue T."/>
            <person name="Watanabe M."/>
            <person name="Bogdanovic O."/>
            <person name="Lister R."/>
            <person name="Georgiou G."/>
            <person name="Paranjpe S.S."/>
            <person name="van Kruijsbergen I."/>
            <person name="Shu S."/>
            <person name="Carlson J."/>
            <person name="Kinoshita T."/>
            <person name="Ohta Y."/>
            <person name="Mawaribuchi S."/>
            <person name="Jenkins J."/>
            <person name="Grimwood J."/>
            <person name="Schmutz J."/>
            <person name="Mitros T."/>
            <person name="Mozaffari S.V."/>
            <person name="Suzuki Y."/>
            <person name="Haramoto Y."/>
            <person name="Yamamoto T.S."/>
            <person name="Takagi C."/>
            <person name="Heald R."/>
            <person name="Miller K."/>
            <person name="Haudenschild C."/>
            <person name="Kitzman J."/>
            <person name="Nakayama T."/>
            <person name="Izutsu Y."/>
            <person name="Robert J."/>
            <person name="Fortriede J."/>
            <person name="Burns K."/>
            <person name="Lotay V."/>
            <person name="Karimi K."/>
            <person name="Yasuoka Y."/>
            <person name="Dichmann D.S."/>
            <person name="Flajnik M.F."/>
            <person name="Houston D.W."/>
            <person name="Shendure J."/>
            <person name="DuPasquier L."/>
            <person name="Vize P.D."/>
            <person name="Zorn A.M."/>
            <person name="Ito M."/>
            <person name="Marcotte E.M."/>
            <person name="Wallingford J.B."/>
            <person name="Ito Y."/>
            <person name="Asashima M."/>
            <person name="Ueno N."/>
            <person name="Matsuda Y."/>
            <person name="Veenstra G.J."/>
            <person name="Fujiyama A."/>
            <person name="Harland R.M."/>
            <person name="Taira M."/>
            <person name="Rokhsar D.S."/>
        </authorList>
    </citation>
    <scope>NUCLEOTIDE SEQUENCE [LARGE SCALE GENOMIC DNA]</scope>
    <source>
        <strain evidence="14">J</strain>
    </source>
</reference>
<comment type="similarity">
    <text evidence="3">Belongs to the PAR3 family.</text>
</comment>
<evidence type="ECO:0000256" key="2">
    <source>
        <dbReference type="ARBA" id="ARBA00004435"/>
    </source>
</evidence>
<dbReference type="Gene3D" id="2.30.42.10">
    <property type="match status" value="3"/>
</dbReference>
<dbReference type="InterPro" id="IPR001478">
    <property type="entry name" value="PDZ"/>
</dbReference>
<evidence type="ECO:0000256" key="11">
    <source>
        <dbReference type="SAM" id="MobiDB-lite"/>
    </source>
</evidence>
<comment type="subcellular location">
    <subcellularLocation>
        <location evidence="2">Cell junction</location>
        <location evidence="2">Tight junction</location>
    </subcellularLocation>
    <subcellularLocation>
        <location evidence="1">Endomembrane system</location>
    </subcellularLocation>
</comment>
<gene>
    <name evidence="13" type="ORF">XELAEV_18047366mg</name>
</gene>
<dbReference type="FunFam" id="2.30.42.10:FF:000078">
    <property type="entry name" value="Partitioning defective 3 homolog B"/>
    <property type="match status" value="1"/>
</dbReference>
<protein>
    <recommendedName>
        <fullName evidence="12">PDZ domain-containing protein</fullName>
    </recommendedName>
</protein>
<dbReference type="GO" id="GO:0035091">
    <property type="term" value="F:phosphatidylinositol binding"/>
    <property type="evidence" value="ECO:0007669"/>
    <property type="project" value="TreeGrafter"/>
</dbReference>
<proteinExistence type="inferred from homology"/>
<dbReference type="InterPro" id="IPR021922">
    <property type="entry name" value="Par3/HAL_N"/>
</dbReference>
<dbReference type="PROSITE" id="PS50106">
    <property type="entry name" value="PDZ"/>
    <property type="match status" value="3"/>
</dbReference>
<keyword evidence="6" id="KW-0132">Cell division</keyword>
<feature type="compositionally biased region" description="Low complexity" evidence="11">
    <location>
        <begin position="252"/>
        <end position="269"/>
    </location>
</feature>
<organism evidence="13 14">
    <name type="scientific">Xenopus laevis</name>
    <name type="common">African clawed frog</name>
    <dbReference type="NCBI Taxonomy" id="8355"/>
    <lineage>
        <taxon>Eukaryota</taxon>
        <taxon>Metazoa</taxon>
        <taxon>Chordata</taxon>
        <taxon>Craniata</taxon>
        <taxon>Vertebrata</taxon>
        <taxon>Euteleostomi</taxon>
        <taxon>Amphibia</taxon>
        <taxon>Batrachia</taxon>
        <taxon>Anura</taxon>
        <taxon>Pipoidea</taxon>
        <taxon>Pipidae</taxon>
        <taxon>Xenopodinae</taxon>
        <taxon>Xenopus</taxon>
        <taxon>Xenopus</taxon>
    </lineage>
</organism>
<feature type="compositionally biased region" description="Polar residues" evidence="11">
    <location>
        <begin position="285"/>
        <end position="302"/>
    </location>
</feature>
<dbReference type="GO" id="GO:0016324">
    <property type="term" value="C:apical plasma membrane"/>
    <property type="evidence" value="ECO:0007669"/>
    <property type="project" value="TreeGrafter"/>
</dbReference>
<dbReference type="GO" id="GO:0005912">
    <property type="term" value="C:adherens junction"/>
    <property type="evidence" value="ECO:0007669"/>
    <property type="project" value="TreeGrafter"/>
</dbReference>
<dbReference type="FunFam" id="3.10.20.90:FF:000017">
    <property type="entry name" value="partitioning defective 3 homolog isoform X2"/>
    <property type="match status" value="1"/>
</dbReference>
<name>A0A974BV01_XENLA</name>
<evidence type="ECO:0000313" key="14">
    <source>
        <dbReference type="Proteomes" id="UP000694892"/>
    </source>
</evidence>
<dbReference type="InterPro" id="IPR000305">
    <property type="entry name" value="GIY-YIG_endonuc"/>
</dbReference>
<keyword evidence="8" id="KW-0965">Cell junction</keyword>
<evidence type="ECO:0000256" key="7">
    <source>
        <dbReference type="ARBA" id="ARBA00022737"/>
    </source>
</evidence>
<feature type="compositionally biased region" description="Basic residues" evidence="11">
    <location>
        <begin position="883"/>
        <end position="893"/>
    </location>
</feature>
<evidence type="ECO:0000256" key="8">
    <source>
        <dbReference type="ARBA" id="ARBA00022949"/>
    </source>
</evidence>
<sequence>MKVTVCFGKTGIVVPCKDGKMSVRDLIQQAAQRFIKAKEKEPGYWVKVHHLEYQDGGILDSDDVVADVVEDKDKLGKLMIKELRVWWDTTTLEKYISRGMIPRGLRIRKYPAYEIKEEDFTRKWNTVLTKCSLELMQLLVERNQEVLETLNVEIREIEDQFKSPVAGSGSDQDMFQNWECDIKLKLAEIESEIVEMKTFKFNRDYGDYESNRVYYRPSRKQYRRQPRSILKYRDNNEKRVSFSRDDTEYDGSSFDQSTVSSLSLSSSHSTQEQRNKKAMEIFSGKKQSTPGDKGQQKQQSVDCRSKDTERQGGGKEKRDYGDRKYPLRDRMGKKRNVMKLVLRKHFQQLQNNTERVRADTDLELCDTYIEDRETLDLDVCEGPRGEGLEKSVNFVDQRATHLLESLLFDSGDQDLWIERANMHTISSRLNKKSTFYPVNNRGEIADIFQEMIEKDLIKLYEQQKHTHRPTNLTWGQRKALKELSSNTALTFKRADKGGMLVVLNTKDYEREAIRQLEDKETYKKLGFNPTLKFKEEIENIAALAIRVGLVTEKSFKTIVPDCPQMPIFYHLPKVHKGDMPPKGRPIISGISSLNEGLSELVDVLLQPLVKRLGSYIKDTGEVLHILQGLEWKSTFGWGTADVVSLYSSIPHDKGVIAVKYHLDRYSGYTEGEKIFVIEPIWYLLTHNFFMFGGEHYLQVRGTAMGARFAPTYANLYMGWWEETHVLGGDSPDLGHIVLFRRFIDDLLFVWSGGEDLFKRFIAGLNNDVLNLKFTSCYSVRSITYLDLLISTDKGKVVTTVYTKPCMGNSLLRADSCHPRHLNQGIPKGQFLRLRRNCSTEEGYLEESCKLRDRFLQKGYNMRNLQSAFISALNRERIELIAKGKNKERRKNRNNYKQQRNREYTNQERQIQNMDSEQEKSKLTMSMTYSAQFNGIKNIFNKHLPILYGDKAYKKILEPGVGVVARRAPTIGTLLAPSLPNTGIKRQSWLDSRGMYRCGSTRCVTCDVVTVSKTLECSVTGESYQIGSYINCNTKAVIYLITCKKCRIQYVGCTMRNLKNRIREHLNTIKSGNDATPVSRHFRECNGSDIKFVSVQGIERVTLGPRGGDLQRKLLRAEIIAVFDEHEAPNTKEDELSAQLSAFQPLRGEVDVTSSALQIGTPLLVRRSSDPTVVPVTDFHPSSAEHNVTDSAQVEKYITSAQIRSGLSELSESIYLRCKDQMKRIQLSCLAQQLREVDFLIKLIGKNICDQCQTGRRDTGKKPGGPRPSWAPVGQTPSPHIIVLHKKKLLSCMRVVRPHAFKPSMPSCVRVEWRLIVGDEEARGGPWTVVPGLSRVLAPDEQKDHNWRDERPGLQKPPYKIREITRKIEISGSGGSLGIHVVPFFSSLSGRALGLYIQEIEESSRSKREGLFQKNECIVKINNMELIDRSFTEAQDIFRQAMKQQNVLVETVLPENRDLFEKSVISSLFVLDDDIDEVPDIKPPPPPTVNRTVKMVEQNNGVESAGTKILHPPLSPNQISTGSKFSSPSLSPLVFGNEKNAKKIRIDLTKGVEGLGFTVVTRDSTVHGPGPIFVKNILPKGAAVKDGRLLSGDRILEVNGKDVAGKTQEELVAMLRSTKLGESVSLVVARQDETFLPRELKGETENLVFPPDNTAQMTFEIPLNGTGLAGLGISMKGNKSRETGTDLGIFIKSITHGGAAFKDGRLRVNDQLIAVNRESLLGKSNQETMEKLRRSMSMEGNIRGMIQLVILRRLDWQTEERLETVQKNAVRNLAVSEQNGVQEKLKGNVKYKALISDIINSSRFNYKNPENKIPTPIPPYPKEHIIAEFPKLRNVAESQSTDSLNIKASRSMDIGAHTKLSPAPVAATGAALCRRDRKRKAISPCGIALIVDESTKDLAVLRQAAIAAVALSSVGLAHQKISRWAQVSVGAHAAKHLAYFMAIPYFYESKAAK</sequence>
<dbReference type="InterPro" id="IPR035901">
    <property type="entry name" value="GIY-YIG_endonuc_sf"/>
</dbReference>
<dbReference type="InterPro" id="IPR058912">
    <property type="entry name" value="HTH_animal"/>
</dbReference>
<keyword evidence="4" id="KW-0796">Tight junction</keyword>
<dbReference type="CDD" id="cd23058">
    <property type="entry name" value="PDZ2_Par3-like"/>
    <property type="match status" value="1"/>
</dbReference>
<dbReference type="InterPro" id="IPR052213">
    <property type="entry name" value="PAR3"/>
</dbReference>
<dbReference type="Pfam" id="PF00595">
    <property type="entry name" value="PDZ"/>
    <property type="match status" value="2"/>
</dbReference>
<dbReference type="Proteomes" id="UP000694892">
    <property type="component" value="Chromosome 9_10S"/>
</dbReference>
<evidence type="ECO:0000256" key="10">
    <source>
        <dbReference type="ARBA" id="ARBA00023306"/>
    </source>
</evidence>
<evidence type="ECO:0000256" key="1">
    <source>
        <dbReference type="ARBA" id="ARBA00004308"/>
    </source>
</evidence>
<dbReference type="PANTHER" id="PTHR16484:SF4">
    <property type="entry name" value="PARTITIONING DEFECTIVE 3 HOMOLOG B"/>
    <property type="match status" value="1"/>
</dbReference>
<dbReference type="FunFam" id="2.30.42.10:FF:000011">
    <property type="entry name" value="partitioning defective 3 homolog isoform X1"/>
    <property type="match status" value="1"/>
</dbReference>
<dbReference type="EMBL" id="CM004483">
    <property type="protein sequence ID" value="OCT61343.1"/>
    <property type="molecule type" value="Genomic_DNA"/>
</dbReference>
<evidence type="ECO:0000256" key="9">
    <source>
        <dbReference type="ARBA" id="ARBA00023136"/>
    </source>
</evidence>
<dbReference type="SUPFAM" id="SSF82771">
    <property type="entry name" value="GIY-YIG endonuclease"/>
    <property type="match status" value="1"/>
</dbReference>
<feature type="domain" description="PDZ" evidence="12">
    <location>
        <begin position="1364"/>
        <end position="1452"/>
    </location>
</feature>
<dbReference type="GO" id="GO:0005923">
    <property type="term" value="C:bicellular tight junction"/>
    <property type="evidence" value="ECO:0007669"/>
    <property type="project" value="UniProtKB-SubCell"/>
</dbReference>
<evidence type="ECO:0000256" key="6">
    <source>
        <dbReference type="ARBA" id="ARBA00022618"/>
    </source>
</evidence>
<feature type="region of interest" description="Disordered" evidence="11">
    <location>
        <begin position="1253"/>
        <end position="1276"/>
    </location>
</feature>
<feature type="region of interest" description="Disordered" evidence="11">
    <location>
        <begin position="883"/>
        <end position="918"/>
    </location>
</feature>
<dbReference type="Gene3D" id="3.10.20.90">
    <property type="entry name" value="Phosphatidylinositol 3-kinase Catalytic Subunit, Chain A, domain 1"/>
    <property type="match status" value="1"/>
</dbReference>
<evidence type="ECO:0000256" key="4">
    <source>
        <dbReference type="ARBA" id="ARBA00022427"/>
    </source>
</evidence>
<dbReference type="CDD" id="cd06691">
    <property type="entry name" value="PDZ1_Par3-like"/>
    <property type="match status" value="1"/>
</dbReference>
<keyword evidence="5" id="KW-0597">Phosphoprotein</keyword>
<dbReference type="Pfam" id="PF26215">
    <property type="entry name" value="HTH_animal"/>
    <property type="match status" value="1"/>
</dbReference>
<dbReference type="Gene3D" id="3.40.1440.10">
    <property type="entry name" value="GIY-YIG endonuclease"/>
    <property type="match status" value="1"/>
</dbReference>